<accession>A0A9W7VZY6</accession>
<evidence type="ECO:0000256" key="1">
    <source>
        <dbReference type="ARBA" id="ARBA00004141"/>
    </source>
</evidence>
<feature type="transmembrane region" description="Helical" evidence="7">
    <location>
        <begin position="431"/>
        <end position="452"/>
    </location>
</feature>
<dbReference type="InterPro" id="IPR036259">
    <property type="entry name" value="MFS_trans_sf"/>
</dbReference>
<feature type="transmembrane region" description="Helical" evidence="7">
    <location>
        <begin position="228"/>
        <end position="251"/>
    </location>
</feature>
<dbReference type="PANTHER" id="PTHR43791:SF18">
    <property type="entry name" value="NICOTINIC ACID TRANSPORTER TNA1, PUTATIVE (AFU_ORTHOLOGUE AFUA_3G03820)-RELATED"/>
    <property type="match status" value="1"/>
</dbReference>
<feature type="transmembrane region" description="Helical" evidence="7">
    <location>
        <begin position="341"/>
        <end position="361"/>
    </location>
</feature>
<dbReference type="OrthoDB" id="2962993at2759"/>
<dbReference type="EMBL" id="RIBY02002223">
    <property type="protein sequence ID" value="KAH9822116.1"/>
    <property type="molecule type" value="Genomic_DNA"/>
</dbReference>
<keyword evidence="2" id="KW-0813">Transport</keyword>
<comment type="subcellular location">
    <subcellularLocation>
        <location evidence="1">Membrane</location>
        <topology evidence="1">Multi-pass membrane protein</topology>
    </subcellularLocation>
</comment>
<feature type="transmembrane region" description="Helical" evidence="7">
    <location>
        <begin position="136"/>
        <end position="153"/>
    </location>
</feature>
<evidence type="ECO:0000256" key="6">
    <source>
        <dbReference type="SAM" id="MobiDB-lite"/>
    </source>
</evidence>
<proteinExistence type="predicted"/>
<dbReference type="PROSITE" id="PS50850">
    <property type="entry name" value="MFS"/>
    <property type="match status" value="1"/>
</dbReference>
<dbReference type="AlphaFoldDB" id="A0A9W7VZY6"/>
<feature type="transmembrane region" description="Helical" evidence="7">
    <location>
        <begin position="304"/>
        <end position="329"/>
    </location>
</feature>
<dbReference type="FunFam" id="1.20.1250.20:FF:000013">
    <property type="entry name" value="MFS general substrate transporter"/>
    <property type="match status" value="1"/>
</dbReference>
<evidence type="ECO:0000256" key="2">
    <source>
        <dbReference type="ARBA" id="ARBA00022448"/>
    </source>
</evidence>
<comment type="caution">
    <text evidence="9">The sequence shown here is derived from an EMBL/GenBank/DDBJ whole genome shotgun (WGS) entry which is preliminary data.</text>
</comment>
<reference evidence="9 10" key="1">
    <citation type="journal article" date="2018" name="IMA Fungus">
        <title>IMA Genome-F 10: Nine draft genome sequences of Claviceps purpurea s.lat., including C. arundinis, C. humidiphila, and C. cf. spartinae, pseudomolecules for the pitch canker pathogen Fusarium circinatum, draft genome of Davidsoniella eucalypti, Grosmannia galeiformis, Quambalaria eucalypti, and Teratosphaeria destructans.</title>
        <authorList>
            <person name="Wingfield B.D."/>
            <person name="Liu M."/>
            <person name="Nguyen H.D."/>
            <person name="Lane F.A."/>
            <person name="Morgan S.W."/>
            <person name="De Vos L."/>
            <person name="Wilken P.M."/>
            <person name="Duong T.A."/>
            <person name="Aylward J."/>
            <person name="Coetzee M.P."/>
            <person name="Dadej K."/>
            <person name="De Beer Z.W."/>
            <person name="Findlay W."/>
            <person name="Havenga M."/>
            <person name="Kolarik M."/>
            <person name="Menzies J.G."/>
            <person name="Naidoo K."/>
            <person name="Pochopski O."/>
            <person name="Shoukouhi P."/>
            <person name="Santana Q.C."/>
            <person name="Seifert K.A."/>
            <person name="Soal N."/>
            <person name="Steenkamp E.T."/>
            <person name="Tatham C.T."/>
            <person name="van der Nest M.A."/>
            <person name="Wingfield M.J."/>
        </authorList>
    </citation>
    <scope>NUCLEOTIDE SEQUENCE [LARGE SCALE GENOMIC DNA]</scope>
    <source>
        <strain evidence="9">CMW44962</strain>
    </source>
</reference>
<feature type="transmembrane region" description="Helical" evidence="7">
    <location>
        <begin position="368"/>
        <end position="388"/>
    </location>
</feature>
<feature type="transmembrane region" description="Helical" evidence="7">
    <location>
        <begin position="464"/>
        <end position="484"/>
    </location>
</feature>
<dbReference type="SUPFAM" id="SSF103473">
    <property type="entry name" value="MFS general substrate transporter"/>
    <property type="match status" value="1"/>
</dbReference>
<feature type="transmembrane region" description="Helical" evidence="7">
    <location>
        <begin position="165"/>
        <end position="188"/>
    </location>
</feature>
<gene>
    <name evidence="9" type="ORF">Tdes44962_MAKER04792</name>
</gene>
<organism evidence="9 10">
    <name type="scientific">Teratosphaeria destructans</name>
    <dbReference type="NCBI Taxonomy" id="418781"/>
    <lineage>
        <taxon>Eukaryota</taxon>
        <taxon>Fungi</taxon>
        <taxon>Dikarya</taxon>
        <taxon>Ascomycota</taxon>
        <taxon>Pezizomycotina</taxon>
        <taxon>Dothideomycetes</taxon>
        <taxon>Dothideomycetidae</taxon>
        <taxon>Mycosphaerellales</taxon>
        <taxon>Teratosphaeriaceae</taxon>
        <taxon>Teratosphaeria</taxon>
    </lineage>
</organism>
<evidence type="ECO:0000256" key="5">
    <source>
        <dbReference type="ARBA" id="ARBA00023136"/>
    </source>
</evidence>
<evidence type="ECO:0000313" key="9">
    <source>
        <dbReference type="EMBL" id="KAH9822116.1"/>
    </source>
</evidence>
<feature type="transmembrane region" description="Helical" evidence="7">
    <location>
        <begin position="400"/>
        <end position="419"/>
    </location>
</feature>
<dbReference type="Proteomes" id="UP001138500">
    <property type="component" value="Unassembled WGS sequence"/>
</dbReference>
<dbReference type="GO" id="GO:0022857">
    <property type="term" value="F:transmembrane transporter activity"/>
    <property type="evidence" value="ECO:0007669"/>
    <property type="project" value="InterPro"/>
</dbReference>
<keyword evidence="10" id="KW-1185">Reference proteome</keyword>
<dbReference type="GO" id="GO:0016020">
    <property type="term" value="C:membrane"/>
    <property type="evidence" value="ECO:0007669"/>
    <property type="project" value="UniProtKB-SubCell"/>
</dbReference>
<evidence type="ECO:0000256" key="4">
    <source>
        <dbReference type="ARBA" id="ARBA00022989"/>
    </source>
</evidence>
<dbReference type="InterPro" id="IPR011701">
    <property type="entry name" value="MFS"/>
</dbReference>
<feature type="compositionally biased region" description="Low complexity" evidence="6">
    <location>
        <begin position="9"/>
        <end position="21"/>
    </location>
</feature>
<dbReference type="Gene3D" id="1.20.1250.20">
    <property type="entry name" value="MFS general substrate transporter like domains"/>
    <property type="match status" value="2"/>
</dbReference>
<evidence type="ECO:0000259" key="8">
    <source>
        <dbReference type="PROSITE" id="PS50850"/>
    </source>
</evidence>
<dbReference type="Pfam" id="PF07690">
    <property type="entry name" value="MFS_1"/>
    <property type="match status" value="1"/>
</dbReference>
<dbReference type="FunFam" id="1.20.1250.20:FF:000018">
    <property type="entry name" value="MFS transporter permease"/>
    <property type="match status" value="1"/>
</dbReference>
<sequence length="526" mass="57528">MQADTISGATATTKEPTATTAPCELQSFSSASASERDDLITVEKGYTDVITSLSPEEERKVIRKVDWHVVPLLASLMLVSFIDRSNIGNARIQGMEKDLKMTGVQYNTAVSLFFVSYGIFEIPSNIIIKMVQPHRWLSFLILAWGIVMTLMGLTETIRGLYAARFFLGVAEAGFGPGAAFLLSLWYLRSEYLSRLAIWFSSVALSGAVSGLLAYGIGHLDGSKAYADLVNRIFIIEGLIPISLSGVVLIFLPDSPETAKFLTKREKEFLINRLALETGSGHGRVTNSEKIKPKLVFAALKDYKAWFGAGLEICSILCLYGFTATTPFIIKELGYTAANAQLMTIPLYVCACISGLVFAFTAERYQQRAIAILIGFSIAVIGFIGQLVIPHDRLPGLTYGLLFPIAIGIYSVKMPILAWISGSMAPSSKRAVGIALITGMGQFGGIAGTNMYIESQRPRYPAGYGTGLAACGLGMILTIILRFIFVRENAKRVRYLESESEESIREKYGEQKLLDMGDQSPFFLYGL</sequence>
<name>A0A9W7VZY6_9PEZI</name>
<reference evidence="9 10" key="2">
    <citation type="journal article" date="2021" name="Curr. Genet.">
        <title>Genetic response to nitrogen starvation in the aggressive Eucalyptus foliar pathogen Teratosphaeria destructans.</title>
        <authorList>
            <person name="Havenga M."/>
            <person name="Wingfield B.D."/>
            <person name="Wingfield M.J."/>
            <person name="Dreyer L.L."/>
            <person name="Roets F."/>
            <person name="Aylward J."/>
        </authorList>
    </citation>
    <scope>NUCLEOTIDE SEQUENCE [LARGE SCALE GENOMIC DNA]</scope>
    <source>
        <strain evidence="9">CMW44962</strain>
    </source>
</reference>
<feature type="domain" description="Major facilitator superfamily (MFS) profile" evidence="8">
    <location>
        <begin position="69"/>
        <end position="489"/>
    </location>
</feature>
<protein>
    <submittedName>
        <fullName evidence="9">Major Facilitator Superfamily</fullName>
    </submittedName>
</protein>
<feature type="region of interest" description="Disordered" evidence="6">
    <location>
        <begin position="1"/>
        <end position="22"/>
    </location>
</feature>
<evidence type="ECO:0000256" key="3">
    <source>
        <dbReference type="ARBA" id="ARBA00022692"/>
    </source>
</evidence>
<dbReference type="InterPro" id="IPR020846">
    <property type="entry name" value="MFS_dom"/>
</dbReference>
<dbReference type="PANTHER" id="PTHR43791">
    <property type="entry name" value="PERMEASE-RELATED"/>
    <property type="match status" value="1"/>
</dbReference>
<keyword evidence="5 7" id="KW-0472">Membrane</keyword>
<evidence type="ECO:0000256" key="7">
    <source>
        <dbReference type="SAM" id="Phobius"/>
    </source>
</evidence>
<keyword evidence="3 7" id="KW-0812">Transmembrane</keyword>
<keyword evidence="4 7" id="KW-1133">Transmembrane helix</keyword>
<feature type="transmembrane region" description="Helical" evidence="7">
    <location>
        <begin position="195"/>
        <end position="216"/>
    </location>
</feature>
<evidence type="ECO:0000313" key="10">
    <source>
        <dbReference type="Proteomes" id="UP001138500"/>
    </source>
</evidence>